<sequence length="871" mass="96521">MSDKPLVQQALASELAEILLNISTTQSSLAFLRGFWEATVREWNSIDRLRIDKYYMLIRRFVNASFRLLMKAEWDSSACDEYNSIYTSRGGPLCPDDTRVPASLGYHLADIYLEELDKALGTTSTPPPPPAPLSTLFTPFFTLAARTHTNATYQRIQSELLEPLYAALKPPQEEDEPPRHKRPRLSTASYPHLILRDEYENLVVETEAKVLRRDASLVASGSFVPLSSIRATFAEWDAPLAALEKLVEDLQDKRYAQPGPLVDLLLTRSHTGIHRIASIYSRLCDAVQRVWIAQLQAFVVHGTVADKDPLASKDYTLLEGSVPSCLSAQSRESIAYVGRAIGTVKAAKWIRQFPRILAVEHTQLLETVLPQDQYAFDRVIADIRTTVSEWLWHNVLTRKDVEVAVDSLANYFLLRNGEFALSLIREIERLKISRLTGRSGPSTMIREQDLQLALLRASLGTTAQHDPSLSHLRFRLPSGPLRPLLPSLVTAPVLPKDQSTSLSPSEPTAFDDLLLGTPLVLAYSVSWPLDLFLHTSDLQAYGALFAYLSALRKTHTRVHTCWTALSNAQRARRRWTGLGEGGTEEDLNARKELLRCGWGVVREMSWFLDTLLGYVMTDVVDVECRRLKGMLLEKTSDVVKHATGGQSIPAPGSEGADGQIEASHSASTLPASQSSSSNAGSTSLDFTTLRNIHTTYLERLITGSLLSNPPLTAIIRMILETCERFVAQAERWGGDILPELLSEGSLAGGGDVGKMVKERKVIVAEVNETLHMLLGSFYEQLSLSTTQQPFSATADASKSVLYSVSMANTTGFHTFLRPKRGRRLEGDDEVRRHVERLLLRLDFNGGFSMPKTGGNAGSNDGEEILKQGGLT</sequence>
<dbReference type="GO" id="GO:0005874">
    <property type="term" value="C:microtubule"/>
    <property type="evidence" value="ECO:0007669"/>
    <property type="project" value="UniProtKB-KW"/>
</dbReference>
<dbReference type="GO" id="GO:0051225">
    <property type="term" value="P:spindle assembly"/>
    <property type="evidence" value="ECO:0007669"/>
    <property type="project" value="TreeGrafter"/>
</dbReference>
<dbReference type="GO" id="GO:0006364">
    <property type="term" value="P:rRNA processing"/>
    <property type="evidence" value="ECO:0007669"/>
    <property type="project" value="InterPro"/>
</dbReference>
<feature type="region of interest" description="Disordered" evidence="9">
    <location>
        <begin position="642"/>
        <end position="681"/>
    </location>
</feature>
<evidence type="ECO:0000259" key="10">
    <source>
        <dbReference type="Pfam" id="PF04130"/>
    </source>
</evidence>
<reference evidence="12" key="2">
    <citation type="journal article" name="Front. Microbiol.">
        <title>Degradative Capacity of Two Strains of Rhodonia placenta: From Phenotype to Genotype.</title>
        <authorList>
            <person name="Kolle M."/>
            <person name="Horta M.A.C."/>
            <person name="Nowrousian M."/>
            <person name="Ohm R.A."/>
            <person name="Benz J.P."/>
            <person name="Pilgard A."/>
        </authorList>
    </citation>
    <scope>NUCLEOTIDE SEQUENCE</scope>
    <source>
        <strain evidence="12">FPRL280</strain>
    </source>
</reference>
<evidence type="ECO:0000313" key="13">
    <source>
        <dbReference type="Proteomes" id="UP000639403"/>
    </source>
</evidence>
<evidence type="ECO:0000256" key="3">
    <source>
        <dbReference type="ARBA" id="ARBA00010337"/>
    </source>
</evidence>
<comment type="similarity">
    <text evidence="3 8">Belongs to the TUBGCP family.</text>
</comment>
<feature type="domain" description="Gamma tubulin complex component protein N-terminal" evidence="11">
    <location>
        <begin position="197"/>
        <end position="396"/>
    </location>
</feature>
<proteinExistence type="inferred from homology"/>
<dbReference type="GO" id="GO:0051321">
    <property type="term" value="P:meiotic cell cycle"/>
    <property type="evidence" value="ECO:0007669"/>
    <property type="project" value="TreeGrafter"/>
</dbReference>
<comment type="subcellular location">
    <subcellularLocation>
        <location evidence="8">Cytoplasm</location>
        <location evidence="8">Cytoskeleton</location>
        <location evidence="8">Microtubule organizing center</location>
    </subcellularLocation>
    <subcellularLocation>
        <location evidence="1">Nucleus</location>
    </subcellularLocation>
</comment>
<dbReference type="Pfam" id="PF04130">
    <property type="entry name" value="GCP_C_terminal"/>
    <property type="match status" value="1"/>
</dbReference>
<dbReference type="GO" id="GO:0007020">
    <property type="term" value="P:microtubule nucleation"/>
    <property type="evidence" value="ECO:0007669"/>
    <property type="project" value="InterPro"/>
</dbReference>
<dbReference type="GO" id="GO:0031122">
    <property type="term" value="P:cytoplasmic microtubule organization"/>
    <property type="evidence" value="ECO:0007669"/>
    <property type="project" value="TreeGrafter"/>
</dbReference>
<dbReference type="AlphaFoldDB" id="A0A8H7U4C8"/>
<evidence type="ECO:0000259" key="11">
    <source>
        <dbReference type="Pfam" id="PF17681"/>
    </source>
</evidence>
<comment type="similarity">
    <text evidence="2">Belongs to the RRP1 family.</text>
</comment>
<dbReference type="InterPro" id="IPR010301">
    <property type="entry name" value="RRP1"/>
</dbReference>
<evidence type="ECO:0000256" key="8">
    <source>
        <dbReference type="RuleBase" id="RU363050"/>
    </source>
</evidence>
<dbReference type="GO" id="GO:0030688">
    <property type="term" value="C:preribosome, small subunit precursor"/>
    <property type="evidence" value="ECO:0007669"/>
    <property type="project" value="InterPro"/>
</dbReference>
<accession>A0A8H7U4C8</accession>
<dbReference type="InterPro" id="IPR007259">
    <property type="entry name" value="GCP"/>
</dbReference>
<evidence type="ECO:0000256" key="6">
    <source>
        <dbReference type="ARBA" id="ARBA00023212"/>
    </source>
</evidence>
<dbReference type="GO" id="GO:0051011">
    <property type="term" value="F:microtubule minus-end binding"/>
    <property type="evidence" value="ECO:0007669"/>
    <property type="project" value="TreeGrafter"/>
</dbReference>
<keyword evidence="6 8" id="KW-0206">Cytoskeleton</keyword>
<evidence type="ECO:0000256" key="7">
    <source>
        <dbReference type="ARBA" id="ARBA00023242"/>
    </source>
</evidence>
<protein>
    <recommendedName>
        <fullName evidence="8">Spindle pole body component</fullName>
    </recommendedName>
</protein>
<keyword evidence="5 8" id="KW-0493">Microtubule</keyword>
<dbReference type="GO" id="GO:0000278">
    <property type="term" value="P:mitotic cell cycle"/>
    <property type="evidence" value="ECO:0007669"/>
    <property type="project" value="TreeGrafter"/>
</dbReference>
<dbReference type="InterPro" id="IPR040457">
    <property type="entry name" value="GCP_C"/>
</dbReference>
<dbReference type="GO" id="GO:0000930">
    <property type="term" value="C:gamma-tubulin complex"/>
    <property type="evidence" value="ECO:0007669"/>
    <property type="project" value="TreeGrafter"/>
</dbReference>
<dbReference type="Proteomes" id="UP000639403">
    <property type="component" value="Unassembled WGS sequence"/>
</dbReference>
<dbReference type="PANTHER" id="PTHR19302:SF68">
    <property type="entry name" value="SPINDLE POLE BODY COMPONENT"/>
    <property type="match status" value="1"/>
</dbReference>
<feature type="compositionally biased region" description="Low complexity" evidence="9">
    <location>
        <begin position="663"/>
        <end position="681"/>
    </location>
</feature>
<evidence type="ECO:0000256" key="4">
    <source>
        <dbReference type="ARBA" id="ARBA00022490"/>
    </source>
</evidence>
<dbReference type="PANTHER" id="PTHR19302">
    <property type="entry name" value="GAMMA TUBULIN COMPLEX PROTEIN"/>
    <property type="match status" value="1"/>
</dbReference>
<evidence type="ECO:0000256" key="9">
    <source>
        <dbReference type="SAM" id="MobiDB-lite"/>
    </source>
</evidence>
<dbReference type="Pfam" id="PF05997">
    <property type="entry name" value="Nop52"/>
    <property type="match status" value="1"/>
</dbReference>
<comment type="caution">
    <text evidence="12">The sequence shown here is derived from an EMBL/GenBank/DDBJ whole genome shotgun (WGS) entry which is preliminary data.</text>
</comment>
<name>A0A8H7U4C8_9APHY</name>
<dbReference type="GO" id="GO:0005634">
    <property type="term" value="C:nucleus"/>
    <property type="evidence" value="ECO:0007669"/>
    <property type="project" value="UniProtKB-SubCell"/>
</dbReference>
<dbReference type="InterPro" id="IPR041470">
    <property type="entry name" value="GCP_N"/>
</dbReference>
<evidence type="ECO:0000256" key="1">
    <source>
        <dbReference type="ARBA" id="ARBA00004123"/>
    </source>
</evidence>
<dbReference type="GO" id="GO:0005816">
    <property type="term" value="C:spindle pole body"/>
    <property type="evidence" value="ECO:0007669"/>
    <property type="project" value="UniProtKB-ARBA"/>
</dbReference>
<dbReference type="GO" id="GO:0043015">
    <property type="term" value="F:gamma-tubulin binding"/>
    <property type="evidence" value="ECO:0007669"/>
    <property type="project" value="InterPro"/>
</dbReference>
<organism evidence="12 13">
    <name type="scientific">Rhodonia placenta</name>
    <dbReference type="NCBI Taxonomy" id="104341"/>
    <lineage>
        <taxon>Eukaryota</taxon>
        <taxon>Fungi</taxon>
        <taxon>Dikarya</taxon>
        <taxon>Basidiomycota</taxon>
        <taxon>Agaricomycotina</taxon>
        <taxon>Agaricomycetes</taxon>
        <taxon>Polyporales</taxon>
        <taxon>Adustoporiaceae</taxon>
        <taxon>Rhodonia</taxon>
    </lineage>
</organism>
<evidence type="ECO:0000313" key="12">
    <source>
        <dbReference type="EMBL" id="KAF9818010.1"/>
    </source>
</evidence>
<dbReference type="GO" id="GO:0000922">
    <property type="term" value="C:spindle pole"/>
    <property type="evidence" value="ECO:0007669"/>
    <property type="project" value="InterPro"/>
</dbReference>
<reference evidence="12" key="1">
    <citation type="submission" date="2020-11" db="EMBL/GenBank/DDBJ databases">
        <authorList>
            <person name="Koelle M."/>
            <person name="Horta M.A.C."/>
            <person name="Nowrousian M."/>
            <person name="Ohm R.A."/>
            <person name="Benz P."/>
            <person name="Pilgard A."/>
        </authorList>
    </citation>
    <scope>NUCLEOTIDE SEQUENCE</scope>
    <source>
        <strain evidence="12">FPRL280</strain>
    </source>
</reference>
<gene>
    <name evidence="12" type="ORF">IEO21_03085</name>
</gene>
<dbReference type="Pfam" id="PF17681">
    <property type="entry name" value="GCP_N_terminal"/>
    <property type="match status" value="1"/>
</dbReference>
<dbReference type="InterPro" id="IPR042241">
    <property type="entry name" value="GCP_C_sf"/>
</dbReference>
<dbReference type="EMBL" id="JADOXO010000035">
    <property type="protein sequence ID" value="KAF9818010.1"/>
    <property type="molecule type" value="Genomic_DNA"/>
</dbReference>
<dbReference type="Gene3D" id="1.20.120.1900">
    <property type="entry name" value="Gamma-tubulin complex, C-terminal domain"/>
    <property type="match status" value="1"/>
</dbReference>
<feature type="domain" description="Gamma tubulin complex component C-terminal" evidence="10">
    <location>
        <begin position="407"/>
        <end position="845"/>
    </location>
</feature>
<evidence type="ECO:0000256" key="5">
    <source>
        <dbReference type="ARBA" id="ARBA00022701"/>
    </source>
</evidence>
<keyword evidence="4 8" id="KW-0963">Cytoplasm</keyword>
<feature type="region of interest" description="Disordered" evidence="9">
    <location>
        <begin position="849"/>
        <end position="871"/>
    </location>
</feature>
<evidence type="ECO:0000256" key="2">
    <source>
        <dbReference type="ARBA" id="ARBA00006374"/>
    </source>
</evidence>
<keyword evidence="7" id="KW-0539">Nucleus</keyword>